<feature type="compositionally biased region" description="Basic and acidic residues" evidence="8">
    <location>
        <begin position="55"/>
        <end position="64"/>
    </location>
</feature>
<comment type="subcellular location">
    <subcellularLocation>
        <location evidence="1">Nucleus</location>
    </subcellularLocation>
</comment>
<feature type="compositionally biased region" description="Polar residues" evidence="8">
    <location>
        <begin position="167"/>
        <end position="183"/>
    </location>
</feature>
<protein>
    <submittedName>
        <fullName evidence="10">UBP1-associated proteins 1C</fullName>
    </submittedName>
</protein>
<evidence type="ECO:0000256" key="7">
    <source>
        <dbReference type="PROSITE-ProRule" id="PRU01145"/>
    </source>
</evidence>
<dbReference type="Proteomes" id="UP001327560">
    <property type="component" value="Chromosome 4"/>
</dbReference>
<dbReference type="SUPFAM" id="SSF57667">
    <property type="entry name" value="beta-beta-alpha zinc fingers"/>
    <property type="match status" value="3"/>
</dbReference>
<organism evidence="10 11">
    <name type="scientific">Canna indica</name>
    <name type="common">Indian-shot</name>
    <dbReference type="NCBI Taxonomy" id="4628"/>
    <lineage>
        <taxon>Eukaryota</taxon>
        <taxon>Viridiplantae</taxon>
        <taxon>Streptophyta</taxon>
        <taxon>Embryophyta</taxon>
        <taxon>Tracheophyta</taxon>
        <taxon>Spermatophyta</taxon>
        <taxon>Magnoliopsida</taxon>
        <taxon>Liliopsida</taxon>
        <taxon>Zingiberales</taxon>
        <taxon>Cannaceae</taxon>
        <taxon>Canna</taxon>
    </lineage>
</organism>
<name>A0AAQ3K6X2_9LILI</name>
<dbReference type="InterPro" id="IPR014898">
    <property type="entry name" value="Znf_C2H2_LYAR"/>
</dbReference>
<evidence type="ECO:0000256" key="3">
    <source>
        <dbReference type="ARBA" id="ARBA00022737"/>
    </source>
</evidence>
<gene>
    <name evidence="10" type="ORF">Cni_G11715</name>
</gene>
<dbReference type="PANTHER" id="PTHR13100">
    <property type="entry name" value="CELL GROWTH-REGULATING NUCLEOLAR PROTEIN LYAR"/>
    <property type="match status" value="1"/>
</dbReference>
<dbReference type="Pfam" id="PF12874">
    <property type="entry name" value="zf-met"/>
    <property type="match status" value="1"/>
</dbReference>
<evidence type="ECO:0000313" key="11">
    <source>
        <dbReference type="Proteomes" id="UP001327560"/>
    </source>
</evidence>
<keyword evidence="3" id="KW-0677">Repeat</keyword>
<dbReference type="InterPro" id="IPR039999">
    <property type="entry name" value="LYAR"/>
</dbReference>
<accession>A0AAQ3K6X2</accession>
<dbReference type="FunFam" id="3.30.160.60:FF:001583">
    <property type="entry name" value="UBP1-associated proteins 1C"/>
    <property type="match status" value="1"/>
</dbReference>
<dbReference type="PROSITE" id="PS51804">
    <property type="entry name" value="ZF_C2HC_LYAR"/>
    <property type="match status" value="2"/>
</dbReference>
<proteinExistence type="predicted"/>
<dbReference type="PANTHER" id="PTHR13100:SF10">
    <property type="entry name" value="CELL GROWTH-REGULATING NUCLEOLAR PROTEIN"/>
    <property type="match status" value="1"/>
</dbReference>
<dbReference type="InterPro" id="IPR013087">
    <property type="entry name" value="Znf_C2H2_type"/>
</dbReference>
<dbReference type="FunFam" id="3.30.1490.490:FF:000001">
    <property type="entry name" value="cell growth-regulating nucleolar protein-like"/>
    <property type="match status" value="1"/>
</dbReference>
<dbReference type="Gene3D" id="3.30.160.60">
    <property type="entry name" value="Classic Zinc Finger"/>
    <property type="match status" value="1"/>
</dbReference>
<keyword evidence="11" id="KW-1185">Reference proteome</keyword>
<evidence type="ECO:0000256" key="6">
    <source>
        <dbReference type="ARBA" id="ARBA00023242"/>
    </source>
</evidence>
<dbReference type="InterPro" id="IPR036236">
    <property type="entry name" value="Znf_C2H2_sf"/>
</dbReference>
<feature type="compositionally biased region" description="Basic and acidic residues" evidence="8">
    <location>
        <begin position="189"/>
        <end position="209"/>
    </location>
</feature>
<dbReference type="GO" id="GO:0000122">
    <property type="term" value="P:negative regulation of transcription by RNA polymerase II"/>
    <property type="evidence" value="ECO:0007669"/>
    <property type="project" value="TreeGrafter"/>
</dbReference>
<sequence>MVWFQCEDCGENLKKPKLPNHFRICSAYKLSCIDCGKTFDQESVQSHTQCISEAEKYGPKDQAKASRNAQAKPDKPKPNADVDINVGLSSRPPWFCSLCNTNATSQQTLLGHADGKKHRAKARAFHAAQKQVNGMVEPTSEEIADDKQLVKSVESNGSEKEKKSNEPNDSTNLVTEVNNQSSIQRKRKSDAISKDFLKDNEKSADDLRNGEVIQAGETEEKDSQSNKEKHAEDHQDKKCKSKESSHKKIKWKKLITCTLKSDPDQTMKIKKLQKIVIKMVQESGVTVDEPQLREILMDKINSSSRFVVDNKRIQLVSKAAES</sequence>
<dbReference type="GO" id="GO:0006364">
    <property type="term" value="P:rRNA processing"/>
    <property type="evidence" value="ECO:0007669"/>
    <property type="project" value="TreeGrafter"/>
</dbReference>
<keyword evidence="5" id="KW-0862">Zinc</keyword>
<dbReference type="EMBL" id="CP136893">
    <property type="protein sequence ID" value="WOL02995.1"/>
    <property type="molecule type" value="Genomic_DNA"/>
</dbReference>
<keyword evidence="6" id="KW-0539">Nucleus</keyword>
<dbReference type="GO" id="GO:0008270">
    <property type="term" value="F:zinc ion binding"/>
    <property type="evidence" value="ECO:0007669"/>
    <property type="project" value="UniProtKB-KW"/>
</dbReference>
<evidence type="ECO:0000256" key="5">
    <source>
        <dbReference type="ARBA" id="ARBA00022833"/>
    </source>
</evidence>
<feature type="domain" description="U1-type" evidence="9">
    <location>
        <begin position="91"/>
        <end position="125"/>
    </location>
</feature>
<dbReference type="Pfam" id="PF08790">
    <property type="entry name" value="zf-LYAR"/>
    <property type="match status" value="1"/>
</dbReference>
<keyword evidence="4 7" id="KW-0863">Zinc-finger</keyword>
<feature type="region of interest" description="Disordered" evidence="8">
    <location>
        <begin position="55"/>
        <end position="84"/>
    </location>
</feature>
<dbReference type="Gene3D" id="3.30.1490.490">
    <property type="match status" value="1"/>
</dbReference>
<feature type="region of interest" description="Disordered" evidence="8">
    <location>
        <begin position="134"/>
        <end position="248"/>
    </location>
</feature>
<feature type="compositionally biased region" description="Basic and acidic residues" evidence="8">
    <location>
        <begin position="221"/>
        <end position="246"/>
    </location>
</feature>
<evidence type="ECO:0000256" key="4">
    <source>
        <dbReference type="ARBA" id="ARBA00022771"/>
    </source>
</evidence>
<evidence type="ECO:0000256" key="8">
    <source>
        <dbReference type="SAM" id="MobiDB-lite"/>
    </source>
</evidence>
<dbReference type="SMART" id="SM00451">
    <property type="entry name" value="ZnF_U1"/>
    <property type="match status" value="1"/>
</dbReference>
<dbReference type="Pfam" id="PF25879">
    <property type="entry name" value="WHD_LYAR"/>
    <property type="match status" value="1"/>
</dbReference>
<evidence type="ECO:0000313" key="10">
    <source>
        <dbReference type="EMBL" id="WOL02995.1"/>
    </source>
</evidence>
<evidence type="ECO:0000256" key="2">
    <source>
        <dbReference type="ARBA" id="ARBA00022723"/>
    </source>
</evidence>
<reference evidence="10 11" key="1">
    <citation type="submission" date="2023-10" db="EMBL/GenBank/DDBJ databases">
        <title>Chromosome-scale genome assembly provides insights into flower coloration mechanisms of Canna indica.</title>
        <authorList>
            <person name="Li C."/>
        </authorList>
    </citation>
    <scope>NUCLEOTIDE SEQUENCE [LARGE SCALE GENOMIC DNA]</scope>
    <source>
        <tissue evidence="10">Flower</tissue>
    </source>
</reference>
<evidence type="ECO:0000259" key="9">
    <source>
        <dbReference type="SMART" id="SM00451"/>
    </source>
</evidence>
<dbReference type="GO" id="GO:0005730">
    <property type="term" value="C:nucleolus"/>
    <property type="evidence" value="ECO:0007669"/>
    <property type="project" value="TreeGrafter"/>
</dbReference>
<dbReference type="InterPro" id="IPR003604">
    <property type="entry name" value="Matrin/U1-like-C_Znf_C2H2"/>
</dbReference>
<dbReference type="GO" id="GO:0003677">
    <property type="term" value="F:DNA binding"/>
    <property type="evidence" value="ECO:0007669"/>
    <property type="project" value="InterPro"/>
</dbReference>
<keyword evidence="2" id="KW-0479">Metal-binding</keyword>
<feature type="compositionally biased region" description="Basic and acidic residues" evidence="8">
    <location>
        <begin position="157"/>
        <end position="166"/>
    </location>
</feature>
<dbReference type="AlphaFoldDB" id="A0AAQ3K6X2"/>
<dbReference type="InterPro" id="IPR058719">
    <property type="entry name" value="WHD_LYAR"/>
</dbReference>
<evidence type="ECO:0000256" key="1">
    <source>
        <dbReference type="ARBA" id="ARBA00004123"/>
    </source>
</evidence>